<dbReference type="RefSeq" id="WP_131310027.1">
    <property type="nucleotide sequence ID" value="NZ_SJFN01000018.1"/>
</dbReference>
<accession>A0A4Q9VME0</accession>
<gene>
    <name evidence="1" type="primary">eutJ</name>
    <name evidence="1" type="ORF">EYW49_13040</name>
</gene>
<reference evidence="1 2" key="1">
    <citation type="submission" date="2019-02" db="EMBL/GenBank/DDBJ databases">
        <title>Siculibacillus lacustris gen. nov., sp. nov., a new rosette-forming bacterium isolated from a freshwater crater lake (Lake St. Ana, Romania).</title>
        <authorList>
            <person name="Felfoldi T."/>
            <person name="Marton Z."/>
            <person name="Szabo A."/>
            <person name="Mentes A."/>
            <person name="Boka K."/>
            <person name="Marialigeti K."/>
            <person name="Mathe I."/>
            <person name="Koncz M."/>
            <person name="Schumann P."/>
            <person name="Toth E."/>
        </authorList>
    </citation>
    <scope>NUCLEOTIDE SEQUENCE [LARGE SCALE GENOMIC DNA]</scope>
    <source>
        <strain evidence="1 2">SA-279</strain>
    </source>
</reference>
<dbReference type="AlphaFoldDB" id="A0A4Q9VME0"/>
<organism evidence="1 2">
    <name type="scientific">Siculibacillus lacustris</name>
    <dbReference type="NCBI Taxonomy" id="1549641"/>
    <lineage>
        <taxon>Bacteria</taxon>
        <taxon>Pseudomonadati</taxon>
        <taxon>Pseudomonadota</taxon>
        <taxon>Alphaproteobacteria</taxon>
        <taxon>Hyphomicrobiales</taxon>
        <taxon>Ancalomicrobiaceae</taxon>
        <taxon>Siculibacillus</taxon>
    </lineage>
</organism>
<dbReference type="InterPro" id="IPR013366">
    <property type="entry name" value="EutJ"/>
</dbReference>
<dbReference type="CDD" id="cd24047">
    <property type="entry name" value="ASKHA_NBD_EutJ"/>
    <property type="match status" value="1"/>
</dbReference>
<sequence length="311" mass="31902">MRIVPNPAFRLPFPGSAGGAPATVAVAAARRPSPSAVPTDPEVDRILDLAAATLNRPGPCPVDGPLRVGVDLGTAYTVLVVVDAAGNPVAGRYQFAQIVRDGLVVDFAGAIALVSRMKAEVEQDLGRALTSAATSYPPGVSPAEVKATRNVLIAAGLECSAFVDEPTAANALLRIANGAVVDVGGGTTGVAIVADGKVIHTADEPTGGTQFSLVVAGALGVSFEDAESIKKDPARRELVHTLVYPVMQKVGTIVARHIAPFDVEAIHLVGGTSGMLGMCDVVSEITGRPTQVPRHPMFVTPIGIALHDTPH</sequence>
<dbReference type="OrthoDB" id="306538at2"/>
<dbReference type="Pfam" id="PF14450">
    <property type="entry name" value="FtsA"/>
    <property type="match status" value="1"/>
</dbReference>
<dbReference type="SUPFAM" id="SSF53067">
    <property type="entry name" value="Actin-like ATPase domain"/>
    <property type="match status" value="1"/>
</dbReference>
<dbReference type="InterPro" id="IPR043129">
    <property type="entry name" value="ATPase_NBD"/>
</dbReference>
<dbReference type="InterPro" id="IPR050696">
    <property type="entry name" value="FtsA/MreB"/>
</dbReference>
<dbReference type="NCBIfam" id="NF011660">
    <property type="entry name" value="PRK15080.1"/>
    <property type="match status" value="1"/>
</dbReference>
<proteinExistence type="predicted"/>
<protein>
    <submittedName>
        <fullName evidence="1">Ethanolamine utilization protein EutJ</fullName>
    </submittedName>
</protein>
<dbReference type="PANTHER" id="PTHR32432">
    <property type="entry name" value="CELL DIVISION PROTEIN FTSA-RELATED"/>
    <property type="match status" value="1"/>
</dbReference>
<dbReference type="EMBL" id="SJFN01000018">
    <property type="protein sequence ID" value="TBW36763.1"/>
    <property type="molecule type" value="Genomic_DNA"/>
</dbReference>
<keyword evidence="2" id="KW-1185">Reference proteome</keyword>
<evidence type="ECO:0000313" key="2">
    <source>
        <dbReference type="Proteomes" id="UP000292781"/>
    </source>
</evidence>
<dbReference type="PANTHER" id="PTHR32432:SF3">
    <property type="entry name" value="ETHANOLAMINE UTILIZATION PROTEIN EUTJ"/>
    <property type="match status" value="1"/>
</dbReference>
<dbReference type="Gene3D" id="3.30.420.40">
    <property type="match status" value="2"/>
</dbReference>
<name>A0A4Q9VME0_9HYPH</name>
<evidence type="ECO:0000313" key="1">
    <source>
        <dbReference type="EMBL" id="TBW36763.1"/>
    </source>
</evidence>
<dbReference type="Proteomes" id="UP000292781">
    <property type="component" value="Unassembled WGS sequence"/>
</dbReference>
<comment type="caution">
    <text evidence="1">The sequence shown here is derived from an EMBL/GenBank/DDBJ whole genome shotgun (WGS) entry which is preliminary data.</text>
</comment>
<dbReference type="NCBIfam" id="TIGR02529">
    <property type="entry name" value="EutJ"/>
    <property type="match status" value="1"/>
</dbReference>